<dbReference type="EMBL" id="MN448280">
    <property type="protein sequence ID" value="QFG74132.1"/>
    <property type="molecule type" value="Genomic_DNA"/>
</dbReference>
<name>A0A5J6VJ91_9VIRU</name>
<feature type="compositionally biased region" description="Basic residues" evidence="1">
    <location>
        <begin position="8"/>
        <end position="19"/>
    </location>
</feature>
<proteinExistence type="predicted"/>
<reference evidence="2" key="1">
    <citation type="journal article" date="2019" name="Philos. Trans. R. Soc. Lond., B, Biol. Sci.">
        <title>Targeted metagenomic recovery of four divergent viruses reveals shared and distinctive characteristics of giant viruses of marine eukaryotes.</title>
        <authorList>
            <person name="Needham D.M."/>
            <person name="Poirier C."/>
            <person name="Hehenberger E."/>
            <person name="Jimenez V."/>
            <person name="Swalwell J.E."/>
            <person name="Santoro A.E."/>
            <person name="Worden A.Z."/>
        </authorList>
    </citation>
    <scope>NUCLEOTIDE SEQUENCE</scope>
    <source>
        <strain evidence="2">OPacV-662</strain>
    </source>
</reference>
<evidence type="ECO:0000256" key="1">
    <source>
        <dbReference type="SAM" id="MobiDB-lite"/>
    </source>
</evidence>
<sequence>MNSNTHNTRSKRNRRGKRNTHNERYFTSRMPRASFMSEEHNINMWRDRCKRLAYDYIDNSILVWVNGYPIDITVEGTSPNLIVTRYQIYDGDVIGIRMNKHTQLVPIDTIIQYLEMMPYNEYNATLSAWAYSRGWFNNSDDSTMQSHIDSDTVPHLAFVGTYDQFVHEFKNSALQDNALQDNALQGNVLDSNIEMQTNNDIKCYITEETNYTQLGVFIGMQNINEKPQLIIHPGYLSKYALNKGRVRFTRNKQIARDLVWFPITCNRNTRIIEASTRRIFGYPSDYAVTRDDIFKIVSCLCGGLVSAITSKTIQLEGETAYANINHITQTLVMLRRYINYFKLDEMLHCVLEMNMKDVPCIQDIYSMMGVIGLKFFTDHMKNRIFKEFMNRCAMQWVKHGITSPSADAHIMDIHGLIVAISLGVFRSNRKRGYCVSMKTKHMIMDVFSEILNTCTWENLYRRCSYWRLDEPSCAKDSAGSFADALEKSERLDNYRQAIEVANTTIDCNAVANTTIDCNADANTTIDAIADANTTIDCNADAKVYTKSTPEYMGYQNTYDNTYKQAASKGIRTAIECQCI</sequence>
<evidence type="ECO:0000313" key="2">
    <source>
        <dbReference type="EMBL" id="QFG74132.1"/>
    </source>
</evidence>
<protein>
    <submittedName>
        <fullName evidence="2">Uncharacterized protein</fullName>
    </submittedName>
</protein>
<organism evidence="2">
    <name type="scientific">Megaviridae environmental sample</name>
    <dbReference type="NCBI Taxonomy" id="1737588"/>
    <lineage>
        <taxon>Viruses</taxon>
        <taxon>Varidnaviria</taxon>
        <taxon>Bamfordvirae</taxon>
        <taxon>Nucleocytoviricota</taxon>
        <taxon>Megaviricetes</taxon>
        <taxon>Imitervirales</taxon>
        <taxon>Mimiviridae</taxon>
        <taxon>environmental samples</taxon>
    </lineage>
</organism>
<feature type="region of interest" description="Disordered" evidence="1">
    <location>
        <begin position="1"/>
        <end position="24"/>
    </location>
</feature>
<accession>A0A5J6VJ91</accession>